<dbReference type="EMBL" id="QJKJ01008988">
    <property type="protein sequence ID" value="RDX78033.1"/>
    <property type="molecule type" value="Genomic_DNA"/>
</dbReference>
<name>A0A371FIV0_MUCPR</name>
<dbReference type="AlphaFoldDB" id="A0A371FIV0"/>
<dbReference type="Proteomes" id="UP000257109">
    <property type="component" value="Unassembled WGS sequence"/>
</dbReference>
<feature type="non-terminal residue" evidence="3">
    <location>
        <position position="1"/>
    </location>
</feature>
<evidence type="ECO:0000313" key="3">
    <source>
        <dbReference type="EMBL" id="RDX78033.1"/>
    </source>
</evidence>
<evidence type="ECO:0000256" key="1">
    <source>
        <dbReference type="SAM" id="MobiDB-lite"/>
    </source>
</evidence>
<accession>A0A371FIV0</accession>
<dbReference type="PANTHER" id="PTHR33223:SF3">
    <property type="match status" value="1"/>
</dbReference>
<organism evidence="3 4">
    <name type="scientific">Mucuna pruriens</name>
    <name type="common">Velvet bean</name>
    <name type="synonym">Dolichos pruriens</name>
    <dbReference type="NCBI Taxonomy" id="157652"/>
    <lineage>
        <taxon>Eukaryota</taxon>
        <taxon>Viridiplantae</taxon>
        <taxon>Streptophyta</taxon>
        <taxon>Embryophyta</taxon>
        <taxon>Tracheophyta</taxon>
        <taxon>Spermatophyta</taxon>
        <taxon>Magnoliopsida</taxon>
        <taxon>eudicotyledons</taxon>
        <taxon>Gunneridae</taxon>
        <taxon>Pentapetalae</taxon>
        <taxon>rosids</taxon>
        <taxon>fabids</taxon>
        <taxon>Fabales</taxon>
        <taxon>Fabaceae</taxon>
        <taxon>Papilionoideae</taxon>
        <taxon>50 kb inversion clade</taxon>
        <taxon>NPAAA clade</taxon>
        <taxon>indigoferoid/millettioid clade</taxon>
        <taxon>Phaseoleae</taxon>
        <taxon>Mucuna</taxon>
    </lineage>
</organism>
<feature type="region of interest" description="Disordered" evidence="1">
    <location>
        <begin position="1"/>
        <end position="23"/>
    </location>
</feature>
<keyword evidence="4" id="KW-1185">Reference proteome</keyword>
<comment type="caution">
    <text evidence="3">The sequence shown here is derived from an EMBL/GenBank/DDBJ whole genome shotgun (WGS) entry which is preliminary data.</text>
</comment>
<evidence type="ECO:0000313" key="4">
    <source>
        <dbReference type="Proteomes" id="UP000257109"/>
    </source>
</evidence>
<dbReference type="InterPro" id="IPR005162">
    <property type="entry name" value="Retrotrans_gag_dom"/>
</dbReference>
<feature type="region of interest" description="Disordered" evidence="1">
    <location>
        <begin position="466"/>
        <end position="486"/>
    </location>
</feature>
<feature type="domain" description="Retrotransposon gag" evidence="2">
    <location>
        <begin position="288"/>
        <end position="364"/>
    </location>
</feature>
<reference evidence="3" key="1">
    <citation type="submission" date="2018-05" db="EMBL/GenBank/DDBJ databases">
        <title>Draft genome of Mucuna pruriens seed.</title>
        <authorList>
            <person name="Nnadi N.E."/>
            <person name="Vos R."/>
            <person name="Hasami M.H."/>
            <person name="Devisetty U.K."/>
            <person name="Aguiy J.C."/>
        </authorList>
    </citation>
    <scope>NUCLEOTIDE SEQUENCE [LARGE SCALE GENOMIC DNA]</scope>
    <source>
        <strain evidence="3">JCA_2017</strain>
    </source>
</reference>
<evidence type="ECO:0000259" key="2">
    <source>
        <dbReference type="Pfam" id="PF03732"/>
    </source>
</evidence>
<protein>
    <recommendedName>
        <fullName evidence="2">Retrotransposon gag domain-containing protein</fullName>
    </recommendedName>
</protein>
<sequence>MQEGKDCSTQVKKSSQKKEKEDNNAKTYGYQVFQLIGHQWTFHSPPIIFGCHGQSTFFYYLPSLSQNYMNFDFSVKKEYTKQRTSQPIKRVSVQEKPSWPDRLPLGFADSTTQQPKEARRSKCSGPIRSAQQAQAHSLQPYPAQLPHHSWKKLAAQGRSLERLASIFILQSILSLSLHWWCTVLQRCLSRLRRCRSRTGKPKISEIESSSTLLRSSLHLTETVSDPYLLRLDQISPNREQVESEQMENNDRTLKELATPDMVYQLWRRSPQAFKGIPCDRATKDWLYLQPVLFNIWGDMKRIFLEKFFPASRTTTIRKEICGIRQHFGETLHEYWERFNKLCATCPHHQISEQLLIQYFYEGLTMMDRSMIVAASGGALMDKTLAAARHLIFNMARAGQPRMVNEIGIVDNLRLENQLTELTSSVRQLAVGQHQPSIAARSDHPESVGAIGGYQYGKQPYHSRQFDNQYGKQPFCSRSSQGSYVAQ</sequence>
<proteinExistence type="predicted"/>
<gene>
    <name evidence="3" type="ORF">CR513_41751</name>
</gene>
<feature type="region of interest" description="Disordered" evidence="1">
    <location>
        <begin position="84"/>
        <end position="126"/>
    </location>
</feature>
<dbReference type="PANTHER" id="PTHR33223">
    <property type="entry name" value="CCHC-TYPE DOMAIN-CONTAINING PROTEIN"/>
    <property type="match status" value="1"/>
</dbReference>
<dbReference type="Pfam" id="PF03732">
    <property type="entry name" value="Retrotrans_gag"/>
    <property type="match status" value="1"/>
</dbReference>